<evidence type="ECO:0000259" key="4">
    <source>
        <dbReference type="PROSITE" id="PS51077"/>
    </source>
</evidence>
<protein>
    <submittedName>
        <fullName evidence="6">Helix-turn-helix domain-containing protein</fullName>
    </submittedName>
</protein>
<dbReference type="SUPFAM" id="SSF46785">
    <property type="entry name" value="Winged helix' DNA-binding domain"/>
    <property type="match status" value="1"/>
</dbReference>
<dbReference type="PROSITE" id="PS51078">
    <property type="entry name" value="ICLR_ED"/>
    <property type="match status" value="1"/>
</dbReference>
<evidence type="ECO:0000256" key="1">
    <source>
        <dbReference type="ARBA" id="ARBA00023015"/>
    </source>
</evidence>
<feature type="domain" description="HTH iclR-type" evidence="4">
    <location>
        <begin position="17"/>
        <end position="79"/>
    </location>
</feature>
<dbReference type="GO" id="GO:0003700">
    <property type="term" value="F:DNA-binding transcription factor activity"/>
    <property type="evidence" value="ECO:0007669"/>
    <property type="project" value="TreeGrafter"/>
</dbReference>
<dbReference type="Proteomes" id="UP000500791">
    <property type="component" value="Chromosome"/>
</dbReference>
<evidence type="ECO:0000256" key="2">
    <source>
        <dbReference type="ARBA" id="ARBA00023125"/>
    </source>
</evidence>
<evidence type="ECO:0000313" key="6">
    <source>
        <dbReference type="EMBL" id="QIK41580.1"/>
    </source>
</evidence>
<dbReference type="InterPro" id="IPR029016">
    <property type="entry name" value="GAF-like_dom_sf"/>
</dbReference>
<dbReference type="PROSITE" id="PS51077">
    <property type="entry name" value="HTH_ICLR"/>
    <property type="match status" value="1"/>
</dbReference>
<organism evidence="6 7">
    <name type="scientific">Pontivivens nitratireducens</name>
    <dbReference type="NCBI Taxonomy" id="2758038"/>
    <lineage>
        <taxon>Bacteria</taxon>
        <taxon>Pseudomonadati</taxon>
        <taxon>Pseudomonadota</taxon>
        <taxon>Alphaproteobacteria</taxon>
        <taxon>Rhodobacterales</taxon>
        <taxon>Paracoccaceae</taxon>
        <taxon>Pontivivens</taxon>
    </lineage>
</organism>
<dbReference type="SMART" id="SM00346">
    <property type="entry name" value="HTH_ICLR"/>
    <property type="match status" value="1"/>
</dbReference>
<dbReference type="PANTHER" id="PTHR30136">
    <property type="entry name" value="HELIX-TURN-HELIX TRANSCRIPTIONAL REGULATOR, ICLR FAMILY"/>
    <property type="match status" value="1"/>
</dbReference>
<feature type="domain" description="IclR-ED" evidence="5">
    <location>
        <begin position="80"/>
        <end position="263"/>
    </location>
</feature>
<name>A0A6G7VNT5_9RHOB</name>
<dbReference type="Pfam" id="PF01614">
    <property type="entry name" value="IclR_C"/>
    <property type="match status" value="1"/>
</dbReference>
<proteinExistence type="predicted"/>
<keyword evidence="7" id="KW-1185">Reference proteome</keyword>
<dbReference type="SUPFAM" id="SSF55781">
    <property type="entry name" value="GAF domain-like"/>
    <property type="match status" value="1"/>
</dbReference>
<dbReference type="PANTHER" id="PTHR30136:SF22">
    <property type="entry name" value="TRANSCRIPTIONAL REPRESSOR ICLR"/>
    <property type="match status" value="1"/>
</dbReference>
<dbReference type="InterPro" id="IPR050707">
    <property type="entry name" value="HTH_MetabolicPath_Reg"/>
</dbReference>
<dbReference type="InterPro" id="IPR036388">
    <property type="entry name" value="WH-like_DNA-bd_sf"/>
</dbReference>
<dbReference type="Pfam" id="PF09339">
    <property type="entry name" value="HTH_IclR"/>
    <property type="match status" value="1"/>
</dbReference>
<reference evidence="6 7" key="1">
    <citation type="submission" date="2020-03" db="EMBL/GenBank/DDBJ databases">
        <title>Complete genome sequence of Monaibacterium sp. ALG8 with diverse plasmids.</title>
        <authorList>
            <person name="Sun C."/>
        </authorList>
    </citation>
    <scope>NUCLEOTIDE SEQUENCE [LARGE SCALE GENOMIC DNA]</scope>
    <source>
        <strain evidence="6 7">ALG8</strain>
    </source>
</reference>
<dbReference type="EMBL" id="CP049811">
    <property type="protein sequence ID" value="QIK41580.1"/>
    <property type="molecule type" value="Genomic_DNA"/>
</dbReference>
<dbReference type="Gene3D" id="1.10.10.10">
    <property type="entry name" value="Winged helix-like DNA-binding domain superfamily/Winged helix DNA-binding domain"/>
    <property type="match status" value="1"/>
</dbReference>
<dbReference type="InterPro" id="IPR005471">
    <property type="entry name" value="Tscrpt_reg_IclR_N"/>
</dbReference>
<keyword evidence="3" id="KW-0804">Transcription</keyword>
<dbReference type="GO" id="GO:0003677">
    <property type="term" value="F:DNA binding"/>
    <property type="evidence" value="ECO:0007669"/>
    <property type="project" value="UniProtKB-KW"/>
</dbReference>
<dbReference type="GO" id="GO:0045892">
    <property type="term" value="P:negative regulation of DNA-templated transcription"/>
    <property type="evidence" value="ECO:0007669"/>
    <property type="project" value="TreeGrafter"/>
</dbReference>
<dbReference type="Gene3D" id="3.30.450.40">
    <property type="match status" value="1"/>
</dbReference>
<dbReference type="AlphaFoldDB" id="A0A6G7VNT5"/>
<evidence type="ECO:0000259" key="5">
    <source>
        <dbReference type="PROSITE" id="PS51078"/>
    </source>
</evidence>
<dbReference type="RefSeq" id="WP_166192635.1">
    <property type="nucleotide sequence ID" value="NZ_CP049811.1"/>
</dbReference>
<gene>
    <name evidence="6" type="ORF">G8E03_12945</name>
</gene>
<dbReference type="InterPro" id="IPR036390">
    <property type="entry name" value="WH_DNA-bd_sf"/>
</dbReference>
<dbReference type="KEGG" id="mon:G8E03_12945"/>
<keyword evidence="1" id="KW-0805">Transcription regulation</keyword>
<sequence length="266" mass="28572">MSSNSNETVPNERAGQVRAVIRAMTLLREIAASDSGLTLTEVAERANLPPSTTHRLLTTMESERFVRYDMNAGIWQIGVTAFVTGSAFVRTRNLLHVAKPFLRRLVETTGETANIFVESGGQVVCLDQVESRHAMRAITQVGGRLPMHASGSGKALLSMMPKDRRERALSSDDLIKLTNATITDRSLLNTALNAAQAAGYATDDGEHAEGLRCAASVIFGETGDPIAAISVSGPQSRLGGERMAELGHEVRKIALEVTQEYGGRAP</sequence>
<dbReference type="InterPro" id="IPR014757">
    <property type="entry name" value="Tscrpt_reg_IclR_C"/>
</dbReference>
<keyword evidence="2" id="KW-0238">DNA-binding</keyword>
<accession>A0A6G7VNT5</accession>
<evidence type="ECO:0000313" key="7">
    <source>
        <dbReference type="Proteomes" id="UP000500791"/>
    </source>
</evidence>
<evidence type="ECO:0000256" key="3">
    <source>
        <dbReference type="ARBA" id="ARBA00023163"/>
    </source>
</evidence>